<sequence>MNPADSNGADAGAPKRGQETTAKILRAALELGNEIGFDALTVERLAERTGVAKTTIYRRWTNISTVVMDAFLAKVDQAAPIVECATARESFAVSMKFLAGLYRSPHGHTLRILIGRAQVDSELRNAVTTRWVEPRRKMARSIVRRGIETKELRAGLDPDLVLDLLYGPIYHRMLVPYENVDLSDAYIDELLDAVFTGLAC</sequence>
<dbReference type="PANTHER" id="PTHR30055:SF148">
    <property type="entry name" value="TETR-FAMILY TRANSCRIPTIONAL REGULATOR"/>
    <property type="match status" value="1"/>
</dbReference>
<comment type="caution">
    <text evidence="6">The sequence shown here is derived from an EMBL/GenBank/DDBJ whole genome shotgun (WGS) entry which is preliminary data.</text>
</comment>
<evidence type="ECO:0000259" key="5">
    <source>
        <dbReference type="PROSITE" id="PS50977"/>
    </source>
</evidence>
<dbReference type="InterPro" id="IPR009057">
    <property type="entry name" value="Homeodomain-like_sf"/>
</dbReference>
<evidence type="ECO:0000256" key="1">
    <source>
        <dbReference type="ARBA" id="ARBA00023015"/>
    </source>
</evidence>
<dbReference type="SUPFAM" id="SSF48498">
    <property type="entry name" value="Tetracyclin repressor-like, C-terminal domain"/>
    <property type="match status" value="1"/>
</dbReference>
<dbReference type="InterPro" id="IPR001647">
    <property type="entry name" value="HTH_TetR"/>
</dbReference>
<evidence type="ECO:0000256" key="2">
    <source>
        <dbReference type="ARBA" id="ARBA00023125"/>
    </source>
</evidence>
<dbReference type="PANTHER" id="PTHR30055">
    <property type="entry name" value="HTH-TYPE TRANSCRIPTIONAL REGULATOR RUTR"/>
    <property type="match status" value="1"/>
</dbReference>
<dbReference type="SUPFAM" id="SSF46689">
    <property type="entry name" value="Homeodomain-like"/>
    <property type="match status" value="1"/>
</dbReference>
<evidence type="ECO:0000256" key="3">
    <source>
        <dbReference type="ARBA" id="ARBA00023163"/>
    </source>
</evidence>
<dbReference type="RefSeq" id="WP_085256549.1">
    <property type="nucleotide sequence ID" value="NZ_AP022573.1"/>
</dbReference>
<dbReference type="EMBL" id="LQPR01000039">
    <property type="protein sequence ID" value="ORW70555.1"/>
    <property type="molecule type" value="Genomic_DNA"/>
</dbReference>
<dbReference type="Pfam" id="PF00440">
    <property type="entry name" value="TetR_N"/>
    <property type="match status" value="1"/>
</dbReference>
<protein>
    <submittedName>
        <fullName evidence="6">TetR family transcriptional regulator</fullName>
    </submittedName>
</protein>
<dbReference type="GO" id="GO:0000976">
    <property type="term" value="F:transcription cis-regulatory region binding"/>
    <property type="evidence" value="ECO:0007669"/>
    <property type="project" value="TreeGrafter"/>
</dbReference>
<evidence type="ECO:0000313" key="6">
    <source>
        <dbReference type="EMBL" id="ORW70555.1"/>
    </source>
</evidence>
<dbReference type="Proteomes" id="UP000193387">
    <property type="component" value="Unassembled WGS sequence"/>
</dbReference>
<dbReference type="AlphaFoldDB" id="A0AAJ3NPI4"/>
<dbReference type="PROSITE" id="PS50977">
    <property type="entry name" value="HTH_TETR_2"/>
    <property type="match status" value="1"/>
</dbReference>
<dbReference type="GO" id="GO:0003700">
    <property type="term" value="F:DNA-binding transcription factor activity"/>
    <property type="evidence" value="ECO:0007669"/>
    <property type="project" value="TreeGrafter"/>
</dbReference>
<accession>A0AAJ3NPI4</accession>
<keyword evidence="3" id="KW-0804">Transcription</keyword>
<keyword evidence="2 4" id="KW-0238">DNA-binding</keyword>
<feature type="domain" description="HTH tetR-type" evidence="5">
    <location>
        <begin position="18"/>
        <end position="78"/>
    </location>
</feature>
<feature type="DNA-binding region" description="H-T-H motif" evidence="4">
    <location>
        <begin position="41"/>
        <end position="60"/>
    </location>
</feature>
<evidence type="ECO:0000313" key="7">
    <source>
        <dbReference type="Proteomes" id="UP000193387"/>
    </source>
</evidence>
<keyword evidence="7" id="KW-1185">Reference proteome</keyword>
<dbReference type="Pfam" id="PF16859">
    <property type="entry name" value="TetR_C_11"/>
    <property type="match status" value="1"/>
</dbReference>
<evidence type="ECO:0000256" key="4">
    <source>
        <dbReference type="PROSITE-ProRule" id="PRU00335"/>
    </source>
</evidence>
<dbReference type="InterPro" id="IPR036271">
    <property type="entry name" value="Tet_transcr_reg_TetR-rel_C_sf"/>
</dbReference>
<dbReference type="InterPro" id="IPR050109">
    <property type="entry name" value="HTH-type_TetR-like_transc_reg"/>
</dbReference>
<proteinExistence type="predicted"/>
<dbReference type="Gene3D" id="1.10.10.60">
    <property type="entry name" value="Homeodomain-like"/>
    <property type="match status" value="1"/>
</dbReference>
<reference evidence="6 7" key="1">
    <citation type="submission" date="2016-01" db="EMBL/GenBank/DDBJ databases">
        <title>The new phylogeny of the genus Mycobacterium.</title>
        <authorList>
            <person name="Tarcisio F."/>
            <person name="Conor M."/>
            <person name="Antonella G."/>
            <person name="Elisabetta G."/>
            <person name="Giulia F.S."/>
            <person name="Sara T."/>
            <person name="Anna F."/>
            <person name="Clotilde B."/>
            <person name="Roberto B."/>
            <person name="Veronica D.S."/>
            <person name="Fabio R."/>
            <person name="Monica P."/>
            <person name="Olivier J."/>
            <person name="Enrico T."/>
            <person name="Nicola S."/>
        </authorList>
    </citation>
    <scope>NUCLEOTIDE SEQUENCE [LARGE SCALE GENOMIC DNA]</scope>
    <source>
        <strain evidence="6 7">DSM 44616</strain>
    </source>
</reference>
<name>A0AAJ3NPI4_9MYCO</name>
<keyword evidence="1" id="KW-0805">Transcription regulation</keyword>
<organism evidence="6 7">
    <name type="scientific">Mycobacterium saskatchewanense</name>
    <dbReference type="NCBI Taxonomy" id="220927"/>
    <lineage>
        <taxon>Bacteria</taxon>
        <taxon>Bacillati</taxon>
        <taxon>Actinomycetota</taxon>
        <taxon>Actinomycetes</taxon>
        <taxon>Mycobacteriales</taxon>
        <taxon>Mycobacteriaceae</taxon>
        <taxon>Mycobacterium</taxon>
        <taxon>Mycobacterium simiae complex</taxon>
    </lineage>
</organism>
<dbReference type="InterPro" id="IPR011075">
    <property type="entry name" value="TetR_C"/>
</dbReference>
<dbReference type="Gene3D" id="1.10.357.10">
    <property type="entry name" value="Tetracycline Repressor, domain 2"/>
    <property type="match status" value="1"/>
</dbReference>
<gene>
    <name evidence="6" type="ORF">AWC23_16955</name>
</gene>